<dbReference type="EMBL" id="CABFVH010000018">
    <property type="protein sequence ID" value="VUF13357.1"/>
    <property type="molecule type" value="Genomic_DNA"/>
</dbReference>
<dbReference type="Proteomes" id="UP000401717">
    <property type="component" value="Unassembled WGS sequence"/>
</dbReference>
<protein>
    <submittedName>
        <fullName evidence="2">Uncharacterized protein</fullName>
    </submittedName>
</protein>
<dbReference type="EMBL" id="BPQI01000086">
    <property type="protein sequence ID" value="GJD57104.1"/>
    <property type="molecule type" value="Genomic_DNA"/>
</dbReference>
<sequence length="285" mass="33157">MTNAKQKKWLFRALLERNPDLFQANSYAIWIQPVRHFIAQVWVNSCRDPSMFSPSLSLTPLYWGGASIHSDIGSFSELFSREPPPAPFTREYFLQPECDLQPDYPQLAAWGQTIGHWELTVPEIDQIFTRAVEEQVLPLLRPMALDHRAYLAFYHSYLVPHGGLHDGQRMAIALAEGALDEARAVFARLWERHETDRYGDYEPPEPLVYPKRGTRTRSAMEAWDKASDCIQYRDERRRILEIAEPLRTGDRAAIAAILHRWEAEAVRIHKVERYWEPTPFPIEED</sequence>
<evidence type="ECO:0000313" key="4">
    <source>
        <dbReference type="Proteomes" id="UP001055303"/>
    </source>
</evidence>
<proteinExistence type="predicted"/>
<reference evidence="2 3" key="1">
    <citation type="submission" date="2019-06" db="EMBL/GenBank/DDBJ databases">
        <authorList>
            <person name="Rodrigo-Torres L."/>
            <person name="Arahal R. D."/>
            <person name="Lucena T."/>
        </authorList>
    </citation>
    <scope>NUCLEOTIDE SEQUENCE [LARGE SCALE GENOMIC DNA]</scope>
    <source>
        <strain evidence="2 3">SW08-7</strain>
    </source>
</reference>
<name>A0A564FZG2_9HYPH</name>
<evidence type="ECO:0000313" key="3">
    <source>
        <dbReference type="Proteomes" id="UP000401717"/>
    </source>
</evidence>
<evidence type="ECO:0000313" key="1">
    <source>
        <dbReference type="EMBL" id="GJD57104.1"/>
    </source>
</evidence>
<keyword evidence="4" id="KW-1185">Reference proteome</keyword>
<dbReference type="Proteomes" id="UP001055303">
    <property type="component" value="Unassembled WGS sequence"/>
</dbReference>
<reference evidence="1" key="3">
    <citation type="submission" date="2021-08" db="EMBL/GenBank/DDBJ databases">
        <authorList>
            <person name="Tani A."/>
            <person name="Ola A."/>
            <person name="Ogura Y."/>
            <person name="Katsura K."/>
            <person name="Hayashi T."/>
        </authorList>
    </citation>
    <scope>NUCLEOTIDE SEQUENCE</scope>
    <source>
        <strain evidence="1">DSM 22415</strain>
    </source>
</reference>
<accession>A0A564FZG2</accession>
<gene>
    <name evidence="1" type="ORF">IFDJLNFL_3004</name>
    <name evidence="2" type="ORF">MTDSW087_03059</name>
</gene>
<organism evidence="2 3">
    <name type="scientific">Methylobacterium dankookense</name>
    <dbReference type="NCBI Taxonomy" id="560405"/>
    <lineage>
        <taxon>Bacteria</taxon>
        <taxon>Pseudomonadati</taxon>
        <taxon>Pseudomonadota</taxon>
        <taxon>Alphaproteobacteria</taxon>
        <taxon>Hyphomicrobiales</taxon>
        <taxon>Methylobacteriaceae</taxon>
        <taxon>Methylobacterium</taxon>
    </lineage>
</organism>
<reference evidence="1" key="2">
    <citation type="journal article" date="2021" name="Front. Microbiol.">
        <title>Comprehensive Comparative Genomics and Phenotyping of Methylobacterium Species.</title>
        <authorList>
            <person name="Alessa O."/>
            <person name="Ogura Y."/>
            <person name="Fujitani Y."/>
            <person name="Takami H."/>
            <person name="Hayashi T."/>
            <person name="Sahin N."/>
            <person name="Tani A."/>
        </authorList>
    </citation>
    <scope>NUCLEOTIDE SEQUENCE</scope>
    <source>
        <strain evidence="1">DSM 22415</strain>
    </source>
</reference>
<evidence type="ECO:0000313" key="2">
    <source>
        <dbReference type="EMBL" id="VUF13357.1"/>
    </source>
</evidence>
<dbReference type="AlphaFoldDB" id="A0A564FZG2"/>
<dbReference type="OrthoDB" id="8146150at2"/>
<dbReference type="RefSeq" id="WP_144765306.1">
    <property type="nucleotide sequence ID" value="NZ_BPQI01000086.1"/>
</dbReference>